<sequence length="44" mass="4762">MIGMVNKLLADFVISRSKPHLLLALLHNGKPCGCNIGLARLYVA</sequence>
<gene>
    <name evidence="1" type="ORF">MGMO_138c00140</name>
</gene>
<organism evidence="1 2">
    <name type="scientific">Methyloglobulus morosus KoM1</name>
    <dbReference type="NCBI Taxonomy" id="1116472"/>
    <lineage>
        <taxon>Bacteria</taxon>
        <taxon>Pseudomonadati</taxon>
        <taxon>Pseudomonadota</taxon>
        <taxon>Gammaproteobacteria</taxon>
        <taxon>Methylococcales</taxon>
        <taxon>Methylococcaceae</taxon>
        <taxon>Methyloglobulus</taxon>
    </lineage>
</organism>
<evidence type="ECO:0000313" key="1">
    <source>
        <dbReference type="EMBL" id="ESS69176.1"/>
    </source>
</evidence>
<dbReference type="Proteomes" id="UP000017842">
    <property type="component" value="Unassembled WGS sequence"/>
</dbReference>
<name>V5DP23_9GAMM</name>
<reference evidence="1 2" key="1">
    <citation type="journal article" date="2013" name="Genome Announc.">
        <title>Draft Genome Sequence of the Methanotrophic Gammaproteobacterium Methyloglobulus morosus DSM 22980 Strain KoM1.</title>
        <authorList>
            <person name="Poehlein A."/>
            <person name="Deutzmann J.S."/>
            <person name="Daniel R."/>
            <person name="Simeonova D.D."/>
        </authorList>
    </citation>
    <scope>NUCLEOTIDE SEQUENCE [LARGE SCALE GENOMIC DNA]</scope>
    <source>
        <strain evidence="1 2">KoM1</strain>
    </source>
</reference>
<accession>V5DP23</accession>
<comment type="caution">
    <text evidence="1">The sequence shown here is derived from an EMBL/GenBank/DDBJ whole genome shotgun (WGS) entry which is preliminary data.</text>
</comment>
<dbReference type="EMBL" id="AYLO01000128">
    <property type="protein sequence ID" value="ESS69176.1"/>
    <property type="molecule type" value="Genomic_DNA"/>
</dbReference>
<dbReference type="AlphaFoldDB" id="V5DP23"/>
<proteinExistence type="predicted"/>
<keyword evidence="2" id="KW-1185">Reference proteome</keyword>
<evidence type="ECO:0000313" key="2">
    <source>
        <dbReference type="Proteomes" id="UP000017842"/>
    </source>
</evidence>
<protein>
    <submittedName>
        <fullName evidence="1">Uncharacterized protein</fullName>
    </submittedName>
</protein>